<reference evidence="2" key="1">
    <citation type="journal article" date="2010" name="Science">
        <title>Plasticity of animal genome architecture unmasked by rapid evolution of a pelagic tunicate.</title>
        <authorList>
            <person name="Denoeud F."/>
            <person name="Henriet S."/>
            <person name="Mungpakdee S."/>
            <person name="Aury J.M."/>
            <person name="Da Silva C."/>
            <person name="Brinkmann H."/>
            <person name="Mikhaleva J."/>
            <person name="Olsen L.C."/>
            <person name="Jubin C."/>
            <person name="Canestro C."/>
            <person name="Bouquet J.M."/>
            <person name="Danks G."/>
            <person name="Poulain J."/>
            <person name="Campsteijn C."/>
            <person name="Adamski M."/>
            <person name="Cross I."/>
            <person name="Yadetie F."/>
            <person name="Muffato M."/>
            <person name="Louis A."/>
            <person name="Butcher S."/>
            <person name="Tsagkogeorga G."/>
            <person name="Konrad A."/>
            <person name="Singh S."/>
            <person name="Jensen M.F."/>
            <person name="Cong E.H."/>
            <person name="Eikeseth-Otteraa H."/>
            <person name="Noel B."/>
            <person name="Anthouard V."/>
            <person name="Porcel B.M."/>
            <person name="Kachouri-Lafond R."/>
            <person name="Nishino A."/>
            <person name="Ugolini M."/>
            <person name="Chourrout P."/>
            <person name="Nishida H."/>
            <person name="Aasland R."/>
            <person name="Huzurbazar S."/>
            <person name="Westhof E."/>
            <person name="Delsuc F."/>
            <person name="Lehrach H."/>
            <person name="Reinhardt R."/>
            <person name="Weissenbach J."/>
            <person name="Roy S.W."/>
            <person name="Artiguenave F."/>
            <person name="Postlethwait J.H."/>
            <person name="Manak J.R."/>
            <person name="Thompson E.M."/>
            <person name="Jaillon O."/>
            <person name="Du Pasquier L."/>
            <person name="Boudinot P."/>
            <person name="Liberles D.A."/>
            <person name="Volff J.N."/>
            <person name="Philippe H."/>
            <person name="Lenhard B."/>
            <person name="Roest Crollius H."/>
            <person name="Wincker P."/>
            <person name="Chourrout D."/>
        </authorList>
    </citation>
    <scope>NUCLEOTIDE SEQUENCE [LARGE SCALE GENOMIC DNA]</scope>
</reference>
<gene>
    <name evidence="2" type="ORF">GSOID_T00009533001</name>
</gene>
<organism evidence="2">
    <name type="scientific">Oikopleura dioica</name>
    <name type="common">Tunicate</name>
    <dbReference type="NCBI Taxonomy" id="34765"/>
    <lineage>
        <taxon>Eukaryota</taxon>
        <taxon>Metazoa</taxon>
        <taxon>Chordata</taxon>
        <taxon>Tunicata</taxon>
        <taxon>Appendicularia</taxon>
        <taxon>Copelata</taxon>
        <taxon>Oikopleuridae</taxon>
        <taxon>Oikopleura</taxon>
    </lineage>
</organism>
<evidence type="ECO:0000313" key="3">
    <source>
        <dbReference type="Proteomes" id="UP000001307"/>
    </source>
</evidence>
<dbReference type="SUPFAM" id="SSF63748">
    <property type="entry name" value="Tudor/PWWP/MBT"/>
    <property type="match status" value="3"/>
</dbReference>
<dbReference type="EMBL" id="FN653044">
    <property type="protein sequence ID" value="CBY24185.1"/>
    <property type="molecule type" value="Genomic_DNA"/>
</dbReference>
<dbReference type="Gene3D" id="2.40.50.90">
    <property type="match status" value="1"/>
</dbReference>
<dbReference type="Pfam" id="PF00567">
    <property type="entry name" value="TUDOR"/>
    <property type="match status" value="3"/>
</dbReference>
<feature type="domain" description="Tudor" evidence="1">
    <location>
        <begin position="252"/>
        <end position="317"/>
    </location>
</feature>
<dbReference type="PANTHER" id="PTHR22948">
    <property type="entry name" value="TUDOR DOMAIN CONTAINING PROTEIN"/>
    <property type="match status" value="1"/>
</dbReference>
<dbReference type="PANTHER" id="PTHR22948:SF29">
    <property type="entry name" value="FI02030P-RELATED"/>
    <property type="match status" value="1"/>
</dbReference>
<sequence length="883" mass="100003">MVKVVRTRPCRREPAPGDSLSVFFTACSVFDGFLSLWGQMIELDDPYNEFKAKIEDVAQSVSSETSKKDFNDGDGCLLKYSFDQTWYRGRVMNKIYERKTAYRVHLIDYGNVEIVDQNSIKDIPHEISEEAYPPHACKFFLSGIHPTRNCWSIDAMHAAEKFSVYRAFTVNVVSVSEGRVYNIHSPEINSHLQSIDLGRIVTSSEMSGFISHLPLDDPLTFYLQPNEHPSGESLQSLSAAINNVYSTTTAPEKLAREFCVPNTYCIALFAKDRFARARILSVDQATDMARILFIDYGNSTTVLRNSLCTIQTQFVDLSPFAVKCRIYNCTLTSSRSSVDVLQHVKEMTGYESPHPKQVHCTVVGPSYLTNDDFLIRCIVLQSHELSSGIRLETRPLTKGWLVRAQGDATTRPRAKAPSTKRLKYLTKINERNVESQQYIKSETIPCQITAIEESYLWVVPADMIAVRDTLTKALNEFVKEGNMLEHLPSNPGILNGCVCIGKWSVDDKYYRLRYEQEKECFRFLDYGNAAIFYNDKDTHGGCVEQLCRLPDDFRTAPFSICTIPCGSPSREFITDLMKTEEHFGVTFRRLKPLGNGQMSWLIDIPSWNDSQKLSEDHFKLIIDRFTLNSTMAAQIRHIDSEQMSVYLTFDEDDFKKEEVQETILKISEEGLLVSLVEDPLELGQIVLAISPVDLELYRARIMSFEEYSGLVEVQFIDFGDRAFIGNTDMYFYDSGRFLNEKPLAHKVHVNGLQAKSLNTNAAALYEYFAAAFTGAYISANITEIDKNGEIWADLTYPNSPFDLLCELFDGYKAIQMLPPQNVSYYEVPFKTSSTTNNSTTSTDANNNISHGIYLTQAEDGCFYPVLCEGDEHTLTSPSLPESC</sequence>
<dbReference type="AlphaFoldDB" id="E4XF01"/>
<name>E4XF01_OIKDI</name>
<dbReference type="InterPro" id="IPR035437">
    <property type="entry name" value="SNase_OB-fold_sf"/>
</dbReference>
<accession>E4XF01</accession>
<dbReference type="InParanoid" id="E4XF01"/>
<protein>
    <recommendedName>
        <fullName evidence="1">Tudor domain-containing protein</fullName>
    </recommendedName>
</protein>
<dbReference type="InterPro" id="IPR050621">
    <property type="entry name" value="Tudor_domain_containing"/>
</dbReference>
<feature type="domain" description="Tudor" evidence="1">
    <location>
        <begin position="679"/>
        <end position="739"/>
    </location>
</feature>
<evidence type="ECO:0000259" key="1">
    <source>
        <dbReference type="PROSITE" id="PS50304"/>
    </source>
</evidence>
<dbReference type="Proteomes" id="UP000001307">
    <property type="component" value="Unassembled WGS sequence"/>
</dbReference>
<dbReference type="SMART" id="SM00333">
    <property type="entry name" value="TUDOR"/>
    <property type="match status" value="3"/>
</dbReference>
<feature type="domain" description="Tudor" evidence="1">
    <location>
        <begin position="69"/>
        <end position="130"/>
    </location>
</feature>
<dbReference type="PROSITE" id="PS50304">
    <property type="entry name" value="TUDOR"/>
    <property type="match status" value="3"/>
</dbReference>
<dbReference type="OrthoDB" id="5800423at2759"/>
<dbReference type="Gene3D" id="2.30.30.140">
    <property type="match status" value="3"/>
</dbReference>
<proteinExistence type="predicted"/>
<dbReference type="InterPro" id="IPR002999">
    <property type="entry name" value="Tudor"/>
</dbReference>
<dbReference type="CDD" id="cd20379">
    <property type="entry name" value="Tudor_dTUD-like"/>
    <property type="match status" value="1"/>
</dbReference>
<evidence type="ECO:0000313" key="2">
    <source>
        <dbReference type="EMBL" id="CBY24185.1"/>
    </source>
</evidence>
<keyword evidence="3" id="KW-1185">Reference proteome</keyword>